<keyword evidence="3" id="KW-0436">Ligase</keyword>
<comment type="caution">
    <text evidence="12">The sequence shown here is derived from an EMBL/GenBank/DDBJ whole genome shotgun (WGS) entry which is preliminary data.</text>
</comment>
<dbReference type="InterPro" id="IPR023656">
    <property type="entry name" value="IMP_biosynth_PurP"/>
</dbReference>
<dbReference type="InterPro" id="IPR011761">
    <property type="entry name" value="ATP-grasp"/>
</dbReference>
<keyword evidence="8" id="KW-0460">Magnesium</keyword>
<keyword evidence="5 10" id="KW-0547">Nucleotide-binding</keyword>
<dbReference type="PANTHER" id="PTHR38147:SF2">
    <property type="entry name" value="5-FORMAMINOIMIDAZOLE-4-CARBOXAMIDE-1-(BETA)-D-RIBOFURANOSYL 5'-MONOPHOSPHATE SYNTHETASE"/>
    <property type="match status" value="1"/>
</dbReference>
<protein>
    <submittedName>
        <fullName evidence="12">5-formaminoimidazole-4-carboxamide-1-(Beta)-D-ribofuranosyl 5'-monophosphate synthetase</fullName>
    </submittedName>
</protein>
<dbReference type="InterPro" id="IPR016185">
    <property type="entry name" value="PreATP-grasp_dom_sf"/>
</dbReference>
<evidence type="ECO:0000256" key="2">
    <source>
        <dbReference type="ARBA" id="ARBA00001946"/>
    </source>
</evidence>
<dbReference type="GO" id="GO:0006188">
    <property type="term" value="P:IMP biosynthetic process"/>
    <property type="evidence" value="ECO:0007669"/>
    <property type="project" value="InterPro"/>
</dbReference>
<gene>
    <name evidence="12" type="ORF">A2867_00370</name>
</gene>
<dbReference type="EMBL" id="MFCP01000040">
    <property type="protein sequence ID" value="OGE27315.1"/>
    <property type="molecule type" value="Genomic_DNA"/>
</dbReference>
<keyword evidence="9" id="KW-0464">Manganese</keyword>
<dbReference type="Gene3D" id="3.30.470.20">
    <property type="entry name" value="ATP-grasp fold, B domain"/>
    <property type="match status" value="1"/>
</dbReference>
<dbReference type="InterPro" id="IPR010672">
    <property type="entry name" value="IMP_biosynth_PurP_N"/>
</dbReference>
<proteinExistence type="inferred from homology"/>
<name>A0A1F5JFB0_9BACT</name>
<dbReference type="HAMAP" id="MF_01163">
    <property type="entry name" value="IMP_biosynth_PurP"/>
    <property type="match status" value="1"/>
</dbReference>
<dbReference type="SUPFAM" id="SSF52440">
    <property type="entry name" value="PreATP-grasp domain"/>
    <property type="match status" value="1"/>
</dbReference>
<evidence type="ECO:0000256" key="3">
    <source>
        <dbReference type="ARBA" id="ARBA00022598"/>
    </source>
</evidence>
<evidence type="ECO:0000256" key="4">
    <source>
        <dbReference type="ARBA" id="ARBA00022723"/>
    </source>
</evidence>
<comment type="cofactor">
    <cofactor evidence="2">
        <name>Mg(2+)</name>
        <dbReference type="ChEBI" id="CHEBI:18420"/>
    </cofactor>
</comment>
<evidence type="ECO:0000256" key="10">
    <source>
        <dbReference type="PROSITE-ProRule" id="PRU00409"/>
    </source>
</evidence>
<evidence type="ECO:0000256" key="5">
    <source>
        <dbReference type="ARBA" id="ARBA00022741"/>
    </source>
</evidence>
<dbReference type="Gene3D" id="3.30.1490.20">
    <property type="entry name" value="ATP-grasp fold, A domain"/>
    <property type="match status" value="1"/>
</dbReference>
<evidence type="ECO:0000256" key="8">
    <source>
        <dbReference type="ARBA" id="ARBA00022842"/>
    </source>
</evidence>
<dbReference type="Pfam" id="PF06973">
    <property type="entry name" value="DUF1297"/>
    <property type="match status" value="1"/>
</dbReference>
<organism evidence="12 13">
    <name type="scientific">Candidatus Daviesbacteria bacterium RIFCSPHIGHO2_01_FULL_40_11</name>
    <dbReference type="NCBI Taxonomy" id="1797762"/>
    <lineage>
        <taxon>Bacteria</taxon>
        <taxon>Candidatus Daviesiibacteriota</taxon>
    </lineage>
</organism>
<dbReference type="GO" id="GO:0000287">
    <property type="term" value="F:magnesium ion binding"/>
    <property type="evidence" value="ECO:0007669"/>
    <property type="project" value="InterPro"/>
</dbReference>
<feature type="domain" description="ATP-grasp" evidence="11">
    <location>
        <begin position="102"/>
        <end position="329"/>
    </location>
</feature>
<evidence type="ECO:0000259" key="11">
    <source>
        <dbReference type="PROSITE" id="PS50975"/>
    </source>
</evidence>
<evidence type="ECO:0000256" key="6">
    <source>
        <dbReference type="ARBA" id="ARBA00022755"/>
    </source>
</evidence>
<dbReference type="InterPro" id="IPR013815">
    <property type="entry name" value="ATP_grasp_subdomain_1"/>
</dbReference>
<dbReference type="SUPFAM" id="SSF56059">
    <property type="entry name" value="Glutathione synthetase ATP-binding domain-like"/>
    <property type="match status" value="1"/>
</dbReference>
<dbReference type="PANTHER" id="PTHR38147">
    <property type="entry name" value="5-FORMAMINOIMIDAZOLE-4-CARBOXAMIDE-1-(BETA)-D-RIBOFURANOSYL 5'-MONOPHOSPHATE SYNTHETASE-RELATED"/>
    <property type="match status" value="1"/>
</dbReference>
<accession>A0A1F5JFB0</accession>
<dbReference type="Proteomes" id="UP000177555">
    <property type="component" value="Unassembled WGS sequence"/>
</dbReference>
<evidence type="ECO:0000256" key="9">
    <source>
        <dbReference type="ARBA" id="ARBA00023211"/>
    </source>
</evidence>
<dbReference type="InterPro" id="IPR009720">
    <property type="entry name" value="IMP_biosynth_PurP_C"/>
</dbReference>
<dbReference type="PIRSF" id="PIRSF004602">
    <property type="entry name" value="ATPgrasp_PurP"/>
    <property type="match status" value="1"/>
</dbReference>
<dbReference type="GO" id="GO:0005524">
    <property type="term" value="F:ATP binding"/>
    <property type="evidence" value="ECO:0007669"/>
    <property type="project" value="UniProtKB-UniRule"/>
</dbReference>
<dbReference type="Gene3D" id="3.40.50.20">
    <property type="match status" value="1"/>
</dbReference>
<comment type="cofactor">
    <cofactor evidence="1">
        <name>Mn(2+)</name>
        <dbReference type="ChEBI" id="CHEBI:29035"/>
    </cofactor>
</comment>
<dbReference type="PROSITE" id="PS50975">
    <property type="entry name" value="ATP_GRASP"/>
    <property type="match status" value="1"/>
</dbReference>
<reference evidence="12 13" key="1">
    <citation type="journal article" date="2016" name="Nat. Commun.">
        <title>Thousands of microbial genomes shed light on interconnected biogeochemical processes in an aquifer system.</title>
        <authorList>
            <person name="Anantharaman K."/>
            <person name="Brown C.T."/>
            <person name="Hug L.A."/>
            <person name="Sharon I."/>
            <person name="Castelle C.J."/>
            <person name="Probst A.J."/>
            <person name="Thomas B.C."/>
            <person name="Singh A."/>
            <person name="Wilkins M.J."/>
            <person name="Karaoz U."/>
            <person name="Brodie E.L."/>
            <person name="Williams K.H."/>
            <person name="Hubbard S.S."/>
            <person name="Banfield J.F."/>
        </authorList>
    </citation>
    <scope>NUCLEOTIDE SEQUENCE [LARGE SCALE GENOMIC DNA]</scope>
</reference>
<dbReference type="Pfam" id="PF06849">
    <property type="entry name" value="DUF1246"/>
    <property type="match status" value="1"/>
</dbReference>
<dbReference type="AlphaFoldDB" id="A0A1F5JFB0"/>
<dbReference type="GO" id="GO:0016879">
    <property type="term" value="F:ligase activity, forming carbon-nitrogen bonds"/>
    <property type="evidence" value="ECO:0007669"/>
    <property type="project" value="InterPro"/>
</dbReference>
<evidence type="ECO:0000256" key="1">
    <source>
        <dbReference type="ARBA" id="ARBA00001936"/>
    </source>
</evidence>
<evidence type="ECO:0000313" key="13">
    <source>
        <dbReference type="Proteomes" id="UP000177555"/>
    </source>
</evidence>
<keyword evidence="6" id="KW-0658">Purine biosynthesis</keyword>
<evidence type="ECO:0000256" key="7">
    <source>
        <dbReference type="ARBA" id="ARBA00022840"/>
    </source>
</evidence>
<keyword evidence="4" id="KW-0479">Metal-binding</keyword>
<evidence type="ECO:0000313" key="12">
    <source>
        <dbReference type="EMBL" id="OGE27315.1"/>
    </source>
</evidence>
<keyword evidence="7 10" id="KW-0067">ATP-binding</keyword>
<sequence length="339" mass="38782">MELKNYTIVTLGSHSALQILKGAKDEGFKTGVVATPDRITLYNSYNNFIDEVLRIKSWKDFPKLEKKLLKRNAIIIPHGSFVAYLGMDQNKNMKALYFGNKKVLDWEENRKMQRNWMEESGVKVPHRFKRGDKIDRPVIVKSYGAAGGKGYFTARNQKEFDEKLKSYSEERFIVQEYVIGVPVYFHFFYSPLTKKVEIMSIDKRYETNVDSLGRIPAKNQRGLNIEPSFEVVANIPLAIRESLLAEAVSMAERVVKTSQRLMPSKGLFGPFCLETIITSAEEIYVIEISARIVAGTNCFIDGSPYTYLNYSEPMSTGRRIAREIKNAIKSNKLKEVLDE</sequence>